<organism evidence="1 2">
    <name type="scientific">Linum trigynum</name>
    <dbReference type="NCBI Taxonomy" id="586398"/>
    <lineage>
        <taxon>Eukaryota</taxon>
        <taxon>Viridiplantae</taxon>
        <taxon>Streptophyta</taxon>
        <taxon>Embryophyta</taxon>
        <taxon>Tracheophyta</taxon>
        <taxon>Spermatophyta</taxon>
        <taxon>Magnoliopsida</taxon>
        <taxon>eudicotyledons</taxon>
        <taxon>Gunneridae</taxon>
        <taxon>Pentapetalae</taxon>
        <taxon>rosids</taxon>
        <taxon>fabids</taxon>
        <taxon>Malpighiales</taxon>
        <taxon>Linaceae</taxon>
        <taxon>Linum</taxon>
    </lineage>
</organism>
<dbReference type="EMBL" id="OZ034815">
    <property type="protein sequence ID" value="CAL1371194.1"/>
    <property type="molecule type" value="Genomic_DNA"/>
</dbReference>
<protein>
    <submittedName>
        <fullName evidence="1">Uncharacterized protein</fullName>
    </submittedName>
</protein>
<sequence>MRADLAICDEEHIWSNCVVIGFSKPVIGFSCCFDRKGISEEPRQNYLEMHSIWIEAKAEGKPVSGCEIVRKVLKKKVAMQETRS</sequence>
<evidence type="ECO:0000313" key="1">
    <source>
        <dbReference type="EMBL" id="CAL1371194.1"/>
    </source>
</evidence>
<proteinExistence type="predicted"/>
<gene>
    <name evidence="1" type="ORF">LTRI10_LOCUS13272</name>
</gene>
<name>A0AAV2DD97_9ROSI</name>
<dbReference type="Proteomes" id="UP001497516">
    <property type="component" value="Chromosome 2"/>
</dbReference>
<keyword evidence="2" id="KW-1185">Reference proteome</keyword>
<accession>A0AAV2DD97</accession>
<reference evidence="1 2" key="1">
    <citation type="submission" date="2024-04" db="EMBL/GenBank/DDBJ databases">
        <authorList>
            <person name="Fracassetti M."/>
        </authorList>
    </citation>
    <scope>NUCLEOTIDE SEQUENCE [LARGE SCALE GENOMIC DNA]</scope>
</reference>
<dbReference type="AlphaFoldDB" id="A0AAV2DD97"/>
<evidence type="ECO:0000313" key="2">
    <source>
        <dbReference type="Proteomes" id="UP001497516"/>
    </source>
</evidence>